<evidence type="ECO:0000313" key="13">
    <source>
        <dbReference type="Proteomes" id="UP000694569"/>
    </source>
</evidence>
<feature type="compositionally biased region" description="Polar residues" evidence="10">
    <location>
        <begin position="237"/>
        <end position="246"/>
    </location>
</feature>
<evidence type="ECO:0000259" key="11">
    <source>
        <dbReference type="PROSITE" id="PS50157"/>
    </source>
</evidence>
<dbReference type="SMART" id="SM00355">
    <property type="entry name" value="ZnF_C2H2"/>
    <property type="match status" value="7"/>
</dbReference>
<name>A0A8C5PJG6_9ANUR</name>
<evidence type="ECO:0000313" key="12">
    <source>
        <dbReference type="Ensembl" id="ENSLLEP00000023726.1"/>
    </source>
</evidence>
<dbReference type="SUPFAM" id="SSF57667">
    <property type="entry name" value="beta-beta-alpha zinc fingers"/>
    <property type="match status" value="3"/>
</dbReference>
<evidence type="ECO:0000256" key="5">
    <source>
        <dbReference type="ARBA" id="ARBA00022771"/>
    </source>
</evidence>
<dbReference type="FunFam" id="3.30.160.60:FF:000383">
    <property type="entry name" value="Uncharacterized protein"/>
    <property type="match status" value="1"/>
</dbReference>
<feature type="region of interest" description="Disordered" evidence="10">
    <location>
        <begin position="319"/>
        <end position="377"/>
    </location>
</feature>
<dbReference type="PANTHER" id="PTHR23226">
    <property type="entry name" value="ZINC FINGER AND SCAN DOMAIN-CONTAINING"/>
    <property type="match status" value="1"/>
</dbReference>
<feature type="domain" description="C2H2-type" evidence="11">
    <location>
        <begin position="530"/>
        <end position="557"/>
    </location>
</feature>
<keyword evidence="7" id="KW-0238">DNA-binding</keyword>
<comment type="similarity">
    <text evidence="2">Belongs to the krueppel C2H2-type zinc-finger protein family.</text>
</comment>
<keyword evidence="4" id="KW-0677">Repeat</keyword>
<feature type="domain" description="C2H2-type" evidence="11">
    <location>
        <begin position="558"/>
        <end position="585"/>
    </location>
</feature>
<keyword evidence="8" id="KW-0539">Nucleus</keyword>
<dbReference type="GO" id="GO:0008270">
    <property type="term" value="F:zinc ion binding"/>
    <property type="evidence" value="ECO:0007669"/>
    <property type="project" value="UniProtKB-KW"/>
</dbReference>
<evidence type="ECO:0000256" key="10">
    <source>
        <dbReference type="SAM" id="MobiDB-lite"/>
    </source>
</evidence>
<evidence type="ECO:0000256" key="8">
    <source>
        <dbReference type="ARBA" id="ARBA00023242"/>
    </source>
</evidence>
<dbReference type="FunFam" id="3.30.160.60:FF:002343">
    <property type="entry name" value="Zinc finger protein 33A"/>
    <property type="match status" value="1"/>
</dbReference>
<feature type="region of interest" description="Disordered" evidence="10">
    <location>
        <begin position="262"/>
        <end position="281"/>
    </location>
</feature>
<dbReference type="PROSITE" id="PS50157">
    <property type="entry name" value="ZINC_FINGER_C2H2_2"/>
    <property type="match status" value="6"/>
</dbReference>
<dbReference type="GeneTree" id="ENSGT01150000286958"/>
<evidence type="ECO:0000256" key="1">
    <source>
        <dbReference type="ARBA" id="ARBA00004123"/>
    </source>
</evidence>
<evidence type="ECO:0000256" key="2">
    <source>
        <dbReference type="ARBA" id="ARBA00006991"/>
    </source>
</evidence>
<feature type="compositionally biased region" description="Low complexity" evidence="10">
    <location>
        <begin position="271"/>
        <end position="280"/>
    </location>
</feature>
<organism evidence="12 13">
    <name type="scientific">Leptobrachium leishanense</name>
    <name type="common">Leishan spiny toad</name>
    <dbReference type="NCBI Taxonomy" id="445787"/>
    <lineage>
        <taxon>Eukaryota</taxon>
        <taxon>Metazoa</taxon>
        <taxon>Chordata</taxon>
        <taxon>Craniata</taxon>
        <taxon>Vertebrata</taxon>
        <taxon>Euteleostomi</taxon>
        <taxon>Amphibia</taxon>
        <taxon>Batrachia</taxon>
        <taxon>Anura</taxon>
        <taxon>Pelobatoidea</taxon>
        <taxon>Megophryidae</taxon>
        <taxon>Leptobrachium</taxon>
    </lineage>
</organism>
<accession>A0A8C5PJG6</accession>
<dbReference type="InterPro" id="IPR036236">
    <property type="entry name" value="Znf_C2H2_sf"/>
</dbReference>
<feature type="domain" description="C2H2-type" evidence="11">
    <location>
        <begin position="502"/>
        <end position="529"/>
    </location>
</feature>
<dbReference type="OrthoDB" id="40579at2759"/>
<dbReference type="GO" id="GO:0005634">
    <property type="term" value="C:nucleus"/>
    <property type="evidence" value="ECO:0007669"/>
    <property type="project" value="UniProtKB-SubCell"/>
</dbReference>
<evidence type="ECO:0000256" key="6">
    <source>
        <dbReference type="ARBA" id="ARBA00022833"/>
    </source>
</evidence>
<dbReference type="FunFam" id="3.30.160.60:FF:000358">
    <property type="entry name" value="zinc finger protein 24"/>
    <property type="match status" value="1"/>
</dbReference>
<dbReference type="Ensembl" id="ENSLLET00000024634.1">
    <property type="protein sequence ID" value="ENSLLEP00000023726.1"/>
    <property type="gene ID" value="ENSLLEG00000015092.1"/>
</dbReference>
<keyword evidence="3" id="KW-0479">Metal-binding</keyword>
<feature type="region of interest" description="Disordered" evidence="10">
    <location>
        <begin position="229"/>
        <end position="253"/>
    </location>
</feature>
<reference evidence="12" key="1">
    <citation type="submission" date="2025-08" db="UniProtKB">
        <authorList>
            <consortium name="Ensembl"/>
        </authorList>
    </citation>
    <scope>IDENTIFICATION</scope>
</reference>
<dbReference type="FunFam" id="3.30.160.60:FF:002408">
    <property type="entry name" value="myeloid zinc finger 1"/>
    <property type="match status" value="1"/>
</dbReference>
<keyword evidence="6" id="KW-0862">Zinc</keyword>
<proteinExistence type="inferred from homology"/>
<feature type="compositionally biased region" description="Low complexity" evidence="10">
    <location>
        <begin position="356"/>
        <end position="376"/>
    </location>
</feature>
<dbReference type="Pfam" id="PF00096">
    <property type="entry name" value="zf-C2H2"/>
    <property type="match status" value="6"/>
</dbReference>
<feature type="region of interest" description="Disordered" evidence="10">
    <location>
        <begin position="122"/>
        <end position="211"/>
    </location>
</feature>
<evidence type="ECO:0000256" key="9">
    <source>
        <dbReference type="PROSITE-ProRule" id="PRU00042"/>
    </source>
</evidence>
<dbReference type="GO" id="GO:0000981">
    <property type="term" value="F:DNA-binding transcription factor activity, RNA polymerase II-specific"/>
    <property type="evidence" value="ECO:0007669"/>
    <property type="project" value="TreeGrafter"/>
</dbReference>
<feature type="domain" description="C2H2-type" evidence="11">
    <location>
        <begin position="474"/>
        <end position="501"/>
    </location>
</feature>
<protein>
    <recommendedName>
        <fullName evidence="11">C2H2-type domain-containing protein</fullName>
    </recommendedName>
</protein>
<evidence type="ECO:0000256" key="4">
    <source>
        <dbReference type="ARBA" id="ARBA00022737"/>
    </source>
</evidence>
<evidence type="ECO:0000256" key="3">
    <source>
        <dbReference type="ARBA" id="ARBA00022723"/>
    </source>
</evidence>
<sequence length="615" mass="68394">MSTDRNQTSEKILDLTLDIIYLLTGEEYIVMEKISACMPEGTCKNPKIVPAPHSMISEMDSDRKILELILKIIQLLTGEVPLKYENNTVYFSLEKWEGHIDLCKDVMMESCPPISSVGTKTFEGSAPEGFNDNLPRVGTNHRTEKKSSEGAQLETKMPSPKQTKTETYLSEDTASFGEEDLKDTEVYTPSDPTHAEYTPSQVMDKSPVRGGRNCTDEDIYMATCVEDGSTKHEGGNLTDSGLSTPTDHSKAGRTTAFTKRSLSSDNENLMTSDTCTTTGDTDTESALIKEDSGSGEDDTEMFMSSEGIEYTAIQIKEESSSCDEGNLSDNEHYTPAENTQTEYTSTRVDGYRKGGRLSSTSLRDSRRLANNASRRSVTSPQNTCKKVGILSCSECPKCFNSNSELSKHRKTTHKGHKMISSKTDEVYLSQPDLAMHETDRKVEKQFACSECRKCFTQKSNLVVHQMIHTGEQPFSCSECGKCFRRAAHLTSHKRSHTGEKPFTCNECGKCFAHSSSLVTHQRLHKGEKPFRCTDCGKCFSQAPHLIIHRRIHTGERPFSCSDCGKCFINRSNLVAHQKIHVAKPPPCSECGQCVKRSLSSAKHKTHKVESKSCNK</sequence>
<comment type="subcellular location">
    <subcellularLocation>
        <location evidence="1">Nucleus</location>
    </subcellularLocation>
</comment>
<feature type="compositionally biased region" description="Polar residues" evidence="10">
    <location>
        <begin position="336"/>
        <end position="347"/>
    </location>
</feature>
<feature type="compositionally biased region" description="Polar residues" evidence="10">
    <location>
        <begin position="160"/>
        <end position="173"/>
    </location>
</feature>
<dbReference type="PANTHER" id="PTHR23226:SF397">
    <property type="entry name" value="C2H2-TYPE DOMAIN-CONTAINING PROTEIN"/>
    <property type="match status" value="1"/>
</dbReference>
<dbReference type="PROSITE" id="PS00028">
    <property type="entry name" value="ZINC_FINGER_C2H2_1"/>
    <property type="match status" value="6"/>
</dbReference>
<dbReference type="AlphaFoldDB" id="A0A8C5PJG6"/>
<keyword evidence="13" id="KW-1185">Reference proteome</keyword>
<feature type="domain" description="C2H2-type" evidence="11">
    <location>
        <begin position="390"/>
        <end position="418"/>
    </location>
</feature>
<dbReference type="InterPro" id="IPR013087">
    <property type="entry name" value="Znf_C2H2_type"/>
</dbReference>
<dbReference type="Proteomes" id="UP000694569">
    <property type="component" value="Unplaced"/>
</dbReference>
<dbReference type="FunFam" id="3.30.160.60:FF:001158">
    <property type="entry name" value="zinc finger protein 22"/>
    <property type="match status" value="1"/>
</dbReference>
<evidence type="ECO:0000256" key="7">
    <source>
        <dbReference type="ARBA" id="ARBA00023125"/>
    </source>
</evidence>
<dbReference type="Gene3D" id="3.30.160.60">
    <property type="entry name" value="Classic Zinc Finger"/>
    <property type="match status" value="6"/>
</dbReference>
<reference evidence="12" key="2">
    <citation type="submission" date="2025-09" db="UniProtKB">
        <authorList>
            <consortium name="Ensembl"/>
        </authorList>
    </citation>
    <scope>IDENTIFICATION</scope>
</reference>
<dbReference type="GO" id="GO:0000978">
    <property type="term" value="F:RNA polymerase II cis-regulatory region sequence-specific DNA binding"/>
    <property type="evidence" value="ECO:0007669"/>
    <property type="project" value="TreeGrafter"/>
</dbReference>
<keyword evidence="5 9" id="KW-0863">Zinc-finger</keyword>
<feature type="domain" description="C2H2-type" evidence="11">
    <location>
        <begin position="446"/>
        <end position="473"/>
    </location>
</feature>